<dbReference type="Proteomes" id="UP000587760">
    <property type="component" value="Unassembled WGS sequence"/>
</dbReference>
<reference evidence="2 3" key="1">
    <citation type="submission" date="2020-08" db="EMBL/GenBank/DDBJ databases">
        <title>Genomic Encyclopedia of Type Strains, Phase IV (KMG-IV): sequencing the most valuable type-strain genomes for metagenomic binning, comparative biology and taxonomic classification.</title>
        <authorList>
            <person name="Goeker M."/>
        </authorList>
    </citation>
    <scope>NUCLEOTIDE SEQUENCE [LARGE SCALE GENOMIC DNA]</scope>
    <source>
        <strain evidence="2 3">DSM 2461</strain>
    </source>
</reference>
<evidence type="ECO:0000313" key="3">
    <source>
        <dbReference type="Proteomes" id="UP000587760"/>
    </source>
</evidence>
<organism evidence="2 3">
    <name type="scientific">Spirochaeta isovalerica</name>
    <dbReference type="NCBI Taxonomy" id="150"/>
    <lineage>
        <taxon>Bacteria</taxon>
        <taxon>Pseudomonadati</taxon>
        <taxon>Spirochaetota</taxon>
        <taxon>Spirochaetia</taxon>
        <taxon>Spirochaetales</taxon>
        <taxon>Spirochaetaceae</taxon>
        <taxon>Spirochaeta</taxon>
    </lineage>
</organism>
<proteinExistence type="predicted"/>
<evidence type="ECO:0000313" key="2">
    <source>
        <dbReference type="EMBL" id="MBB6480314.1"/>
    </source>
</evidence>
<dbReference type="RefSeq" id="WP_184746447.1">
    <property type="nucleotide sequence ID" value="NZ_JACHGJ010000003.1"/>
</dbReference>
<sequence length="194" mass="22354">MRRKIEILLLLSLFTFPVISAEPTERQLEGYHELLVLFKIDPAWPGLEDLIHQAEVIIGIAPEEISPENAAKCKELYDEASIILNTLKDEDIITYKSALNLLNEAIKLNPTNKEAKELREEILQKIPSDNDIIISQNLLAEYKKAENEYLTGNIYICLQIIQKYETDETMMSYAPFRKLRQLVYRELGLSGENE</sequence>
<comment type="caution">
    <text evidence="2">The sequence shown here is derived from an EMBL/GenBank/DDBJ whole genome shotgun (WGS) entry which is preliminary data.</text>
</comment>
<feature type="signal peptide" evidence="1">
    <location>
        <begin position="1"/>
        <end position="20"/>
    </location>
</feature>
<accession>A0A841R578</accession>
<dbReference type="AlphaFoldDB" id="A0A841R578"/>
<gene>
    <name evidence="2" type="ORF">HNR50_001977</name>
</gene>
<evidence type="ECO:0008006" key="4">
    <source>
        <dbReference type="Google" id="ProtNLM"/>
    </source>
</evidence>
<protein>
    <recommendedName>
        <fullName evidence="4">Tetratricopeptide repeat protein</fullName>
    </recommendedName>
</protein>
<keyword evidence="1" id="KW-0732">Signal</keyword>
<feature type="chain" id="PRO_5032416271" description="Tetratricopeptide repeat protein" evidence="1">
    <location>
        <begin position="21"/>
        <end position="194"/>
    </location>
</feature>
<keyword evidence="3" id="KW-1185">Reference proteome</keyword>
<name>A0A841R578_9SPIO</name>
<dbReference type="EMBL" id="JACHGJ010000003">
    <property type="protein sequence ID" value="MBB6480314.1"/>
    <property type="molecule type" value="Genomic_DNA"/>
</dbReference>
<evidence type="ECO:0000256" key="1">
    <source>
        <dbReference type="SAM" id="SignalP"/>
    </source>
</evidence>